<gene>
    <name evidence="4" type="ORF">BASA50_010991</name>
</gene>
<protein>
    <recommendedName>
        <fullName evidence="3">Nucleotide exchange factor Fes1 domain-containing protein</fullName>
    </recommendedName>
</protein>
<evidence type="ECO:0000313" key="4">
    <source>
        <dbReference type="EMBL" id="KAH6587972.1"/>
    </source>
</evidence>
<dbReference type="InterPro" id="IPR016024">
    <property type="entry name" value="ARM-type_fold"/>
</dbReference>
<reference evidence="4 5" key="1">
    <citation type="submission" date="2021-02" db="EMBL/GenBank/DDBJ databases">
        <title>Variation within the Batrachochytrium salamandrivorans European outbreak.</title>
        <authorList>
            <person name="Kelly M."/>
            <person name="Pasmans F."/>
            <person name="Shea T.P."/>
            <person name="Munoz J.F."/>
            <person name="Carranza S."/>
            <person name="Cuomo C.A."/>
            <person name="Martel A."/>
        </authorList>
    </citation>
    <scope>NUCLEOTIDE SEQUENCE [LARGE SCALE GENOMIC DNA]</scope>
    <source>
        <strain evidence="4 5">AMFP18/2</strain>
    </source>
</reference>
<dbReference type="PANTHER" id="PTHR19316:SF18">
    <property type="entry name" value="HSP70-BINDING PROTEIN 1"/>
    <property type="match status" value="1"/>
</dbReference>
<name>A0ABQ8EZP0_9FUNG</name>
<organism evidence="4 5">
    <name type="scientific">Batrachochytrium salamandrivorans</name>
    <dbReference type="NCBI Taxonomy" id="1357716"/>
    <lineage>
        <taxon>Eukaryota</taxon>
        <taxon>Fungi</taxon>
        <taxon>Fungi incertae sedis</taxon>
        <taxon>Chytridiomycota</taxon>
        <taxon>Chytridiomycota incertae sedis</taxon>
        <taxon>Chytridiomycetes</taxon>
        <taxon>Rhizophydiales</taxon>
        <taxon>Rhizophydiales incertae sedis</taxon>
        <taxon>Batrachochytrium</taxon>
    </lineage>
</organism>
<comment type="caution">
    <text evidence="4">The sequence shown here is derived from an EMBL/GenBank/DDBJ whole genome shotgun (WGS) entry which is preliminary data.</text>
</comment>
<accession>A0ABQ8EZP0</accession>
<dbReference type="InterPro" id="IPR050693">
    <property type="entry name" value="Hsp70_NEF-Inhibitors"/>
</dbReference>
<evidence type="ECO:0000256" key="2">
    <source>
        <dbReference type="ARBA" id="ARBA00022737"/>
    </source>
</evidence>
<dbReference type="PANTHER" id="PTHR19316">
    <property type="entry name" value="PROTEIN FOLDING REGULATOR"/>
    <property type="match status" value="1"/>
</dbReference>
<proteinExistence type="inferred from homology"/>
<keyword evidence="5" id="KW-1185">Reference proteome</keyword>
<evidence type="ECO:0000256" key="1">
    <source>
        <dbReference type="ARBA" id="ARBA00011045"/>
    </source>
</evidence>
<dbReference type="InterPro" id="IPR011989">
    <property type="entry name" value="ARM-like"/>
</dbReference>
<evidence type="ECO:0000313" key="5">
    <source>
        <dbReference type="Proteomes" id="UP001648503"/>
    </source>
</evidence>
<dbReference type="InterPro" id="IPR013918">
    <property type="entry name" value="Nucleotide_exch_fac_Fes1"/>
</dbReference>
<dbReference type="Pfam" id="PF08609">
    <property type="entry name" value="Fes1"/>
    <property type="match status" value="1"/>
</dbReference>
<comment type="similarity">
    <text evidence="1">Belongs to the FES1 family.</text>
</comment>
<dbReference type="Proteomes" id="UP001648503">
    <property type="component" value="Unassembled WGS sequence"/>
</dbReference>
<keyword evidence="2" id="KW-0677">Repeat</keyword>
<sequence length="326" mass="35851">MSSRGNITQSELLQWSVINTATASEDAPASTEPPVQHQPIESKWIDLILGKGDSVRMRECVEAALDESRSVETRELACDELEMLVESLDNANDLTPLKLWAPIISLLSSNEVKMRMYGAWVLGTAVQNNPVSQKGFMEAGGIESILRVLEHDEDDTVRTKAFYCISGAIRNNKQVFQAFYNLNGFRVIVSALKNADSSLLRRAVFFWRTLLLDSGGDDTHKDTTVSDLTAAALSEYGVARMVMQLIDDADLDTVEKCLDLLCTVLAHYPSSLDVDTLEDISGPFASRAEGRFKCLQELGDDVSEARSQLQILVDSALSAASLEPNQ</sequence>
<dbReference type="SUPFAM" id="SSF48371">
    <property type="entry name" value="ARM repeat"/>
    <property type="match status" value="1"/>
</dbReference>
<evidence type="ECO:0000259" key="3">
    <source>
        <dbReference type="Pfam" id="PF08609"/>
    </source>
</evidence>
<dbReference type="EMBL" id="JAFCIX010000547">
    <property type="protein sequence ID" value="KAH6587972.1"/>
    <property type="molecule type" value="Genomic_DNA"/>
</dbReference>
<feature type="domain" description="Nucleotide exchange factor Fes1" evidence="3">
    <location>
        <begin position="11"/>
        <end position="94"/>
    </location>
</feature>
<dbReference type="Gene3D" id="1.25.10.10">
    <property type="entry name" value="Leucine-rich Repeat Variant"/>
    <property type="match status" value="1"/>
</dbReference>